<organism evidence="2 3">
    <name type="scientific">Peribacillus frigoritolerans</name>
    <dbReference type="NCBI Taxonomy" id="450367"/>
    <lineage>
        <taxon>Bacteria</taxon>
        <taxon>Bacillati</taxon>
        <taxon>Bacillota</taxon>
        <taxon>Bacilli</taxon>
        <taxon>Bacillales</taxon>
        <taxon>Bacillaceae</taxon>
        <taxon>Peribacillus</taxon>
    </lineage>
</organism>
<dbReference type="AlphaFoldDB" id="A0A941FQH1"/>
<dbReference type="Proteomes" id="UP000680045">
    <property type="component" value="Unassembled WGS sequence"/>
</dbReference>
<name>A0A941FQH1_9BACI</name>
<comment type="caution">
    <text evidence="2">The sequence shown here is derived from an EMBL/GenBank/DDBJ whole genome shotgun (WGS) entry which is preliminary data.</text>
</comment>
<feature type="signal peptide" evidence="1">
    <location>
        <begin position="1"/>
        <end position="24"/>
    </location>
</feature>
<sequence>MKKKSGLFGLTLMLIFSAIFPVHHAFGKDDGKNIVTTQVVNVREGAGLSFPIVKKLSKGNRIPFCMKMATGLKSDWHRQNGLGCQLVSGETNRV</sequence>
<gene>
    <name evidence="2" type="ORF">KEH51_22595</name>
</gene>
<accession>A0A941FQH1</accession>
<evidence type="ECO:0000313" key="2">
    <source>
        <dbReference type="EMBL" id="MBR8645775.1"/>
    </source>
</evidence>
<dbReference type="EMBL" id="JAGTPW010000050">
    <property type="protein sequence ID" value="MBR8645775.1"/>
    <property type="molecule type" value="Genomic_DNA"/>
</dbReference>
<protein>
    <submittedName>
        <fullName evidence="2">SH3 domain-containing protein</fullName>
    </submittedName>
</protein>
<keyword evidence="1" id="KW-0732">Signal</keyword>
<evidence type="ECO:0000256" key="1">
    <source>
        <dbReference type="SAM" id="SignalP"/>
    </source>
</evidence>
<reference evidence="2" key="1">
    <citation type="submission" date="2021-04" db="EMBL/GenBank/DDBJ databases">
        <title>Whole genome sequencing of Enterococci isolates from hospitalized patients.</title>
        <authorList>
            <person name="Ogoti B.M."/>
            <person name="Onyambu F.G."/>
        </authorList>
    </citation>
    <scope>NUCLEOTIDE SEQUENCE</scope>
    <source>
        <strain evidence="2">242</strain>
    </source>
</reference>
<feature type="chain" id="PRO_5038593078" evidence="1">
    <location>
        <begin position="25"/>
        <end position="94"/>
    </location>
</feature>
<evidence type="ECO:0000313" key="3">
    <source>
        <dbReference type="Proteomes" id="UP000680045"/>
    </source>
</evidence>
<proteinExistence type="predicted"/>